<reference evidence="4 5" key="1">
    <citation type="submission" date="2024-03" db="EMBL/GenBank/DDBJ databases">
        <title>Novel species of the genus Variovorax.</title>
        <authorList>
            <person name="Liu Q."/>
            <person name="Xin Y.-H."/>
        </authorList>
    </citation>
    <scope>NUCLEOTIDE SEQUENCE [LARGE SCALE GENOMIC DNA]</scope>
    <source>
        <strain evidence="4 5">KACC 18901</strain>
    </source>
</reference>
<dbReference type="InterPro" id="IPR025592">
    <property type="entry name" value="DUF4347"/>
</dbReference>
<feature type="compositionally biased region" description="Polar residues" evidence="1">
    <location>
        <begin position="2403"/>
        <end position="2416"/>
    </location>
</feature>
<dbReference type="InterPro" id="IPR013783">
    <property type="entry name" value="Ig-like_fold"/>
</dbReference>
<dbReference type="NCBIfam" id="TIGR01965">
    <property type="entry name" value="VCBS_repeat"/>
    <property type="match status" value="19"/>
</dbReference>
<feature type="domain" description="RapA2 cadherin-like" evidence="3">
    <location>
        <begin position="2373"/>
        <end position="2467"/>
    </location>
</feature>
<protein>
    <submittedName>
        <fullName evidence="4">VCBS domain-containing protein</fullName>
    </submittedName>
</protein>
<feature type="domain" description="RapA2 cadherin-like" evidence="3">
    <location>
        <begin position="3035"/>
        <end position="3126"/>
    </location>
</feature>
<feature type="domain" description="DUF4347" evidence="2">
    <location>
        <begin position="65"/>
        <end position="228"/>
    </location>
</feature>
<dbReference type="Pfam" id="PF14252">
    <property type="entry name" value="DUF4347"/>
    <property type="match status" value="1"/>
</dbReference>
<evidence type="ECO:0000256" key="1">
    <source>
        <dbReference type="SAM" id="MobiDB-lite"/>
    </source>
</evidence>
<feature type="domain" description="RapA2 cadherin-like" evidence="3">
    <location>
        <begin position="4095"/>
        <end position="4200"/>
    </location>
</feature>
<organism evidence="4 5">
    <name type="scientific">Variovorax robiniae</name>
    <dbReference type="NCBI Taxonomy" id="1836199"/>
    <lineage>
        <taxon>Bacteria</taxon>
        <taxon>Pseudomonadati</taxon>
        <taxon>Pseudomonadota</taxon>
        <taxon>Betaproteobacteria</taxon>
        <taxon>Burkholderiales</taxon>
        <taxon>Comamonadaceae</taxon>
        <taxon>Variovorax</taxon>
    </lineage>
</organism>
<feature type="domain" description="RapA2 cadherin-like" evidence="3">
    <location>
        <begin position="3566"/>
        <end position="3657"/>
    </location>
</feature>
<proteinExistence type="predicted"/>
<feature type="domain" description="RapA2 cadherin-like" evidence="3">
    <location>
        <begin position="2773"/>
        <end position="2864"/>
    </location>
</feature>
<feature type="domain" description="RapA2 cadherin-like" evidence="3">
    <location>
        <begin position="4367"/>
        <end position="4460"/>
    </location>
</feature>
<sequence length="4822" mass="489645">MRHFKPRSQAMALEPRIMFDGAAATAVDQHHTDPTHSADSANDHVAVATRPSAEAVRTPAPARTLLVVDSRVDPLGQLGAQAAPGVTVLRINSNEDGLAAITDALGKLGQVDSIQILSHGAAGQFTLGNRTITADNVDQLAPKLEAWQGSLKAGADIQLYGCDVGAGAVGQSLVNEIARWTGADVAASKDDTGSAAAGGNWTLETTAGVIDKPIAINAAALAGFSGLLADAAPTVSLSSAGSDVLLGGTFTFTASFTNPSTQVGFAPFIDLFIPATGKDGDDGATFVSATYLGVAIKTYTVTFDANGDATHPLAEDATGAPLVLHAADYGMRAGDQLVVLQLPNASITNGQPAVDIVVTAQLSNLADTSVSDPAPNLLVKARGGFQFGNESADDPSIDPPLIEVGTHDFTIHPTVVSLSQSVPMTDGQTVTGPNFPHTIEVSASAAAGQTVTNVVISQDVPNNIMVTGITPGAGGVLTSVTTATGTVLTAPADIQAAFTASTYISHYEITYATLTGTAVSTVNFYVPEVDANGVPVIDPVSGAPVTITVTPPSAQGNWTPLDPRDTSSGTVTADGVGGNATFVAQPIAIYKDAAVTTNVGSPEPSPGDTLTYTIQVNMSDYFAFGENVLTQGGFNAVDELSDGQTFVAGSGVLSYNVGGVTRTAPMVSTVTPHVDGTTTLTLDIGQTLRNAGETTGALAGDLAFDPVRDGATTMTITYRTVIGQNLSGVRASEPVNEGDAVSNNATITATLLEDRVNLTGGSATDNDSASVVVTPSNVDIQIVDVNGATPPGTVELHPGDIVTFQMSYDLVTGDYKQFLLTGYLPLPLFDLSTVTWSQGTGEGQYILGPGHTSPDTLASVTNGAGNSVIFNFGNNENPGVDGTRIEVQFTLRVSDIPFGDQRSVTAQAQSDQISTIDESELISQDAVVIQSIAEPVLSISHGVVSSTGGSITGTTGTWAAPGSAGVPFTGSVTSPLAVNGDVQGFDGGDTLRMATAIENTGGGGAFDVVTSITLPPGLSFVGGALSNTAKVYRGDGTLLVLGTDYSITGNTVSFLDPVDFASLLPGRAGSANDTSGANVVVITYDVVVDAAIPTSSTLQSTATLSNYAGAPGGGDFTPADLTEVALEQVAVPVVTKVFADGTLDDTDSSSASTTGADVVIGESMLYDIVVTLPEGTAQNLRVDDLVPPGMKLDMSFNGTGYQLITTAAGSAALTADFNGTLTIGSVAGIGGTAGADGVDARMTFTVNSTAADNVAGNNSFVIRVRLIADNVAANQAGTTLANNAQAVYSDPDSDTPNGSTPIERIIPRSNAAPTVTVREPTLTITQATNTLPPLGVDFGDPVEYTITITNGSGATDFDAYDISFNDVLPAQLNGLTLAGVTYAGGATNNGGADFELVGGVLRSVTGSNIDIAKGGSIVLRVTGTVSATAQNVPSIDNTATVQWTSLNGADSTAQADERTGAGGPLNGGALNDYQSAAFLRIEVLNGVEMSRVGGLADTPISPDGTAGLDEQVAIGEIVRYRVVSALGEGETNDYRVQVTLDQGLEFLNDGTVNLAFISTGGNIISAPGLTTGGTLNVVGNRSSAIALPITPDLSGAAPTATLNPSDITVTTDANGRTVITFLLGTLVNPDQDADLEGLTIEFSARVANVGSNLGSPASQLAATASHLVGALDVRSVAETLFETVVEPGFNSVVKQVDSFTPNATATTSHADVSVRFTQNGTAPAYDVQLVDGFAGATAFTPTSVSIGGTVYTLGTLPPGVTFNAGPGGITVNFAKLDPGVEVIVRYGVDVATNAAFANTDATLTWSSLPETFTAWGGSTVGTDGTTEGERNGTGTPPNTYILTEGAGLGLITGTLWDDSTSATTSTTPDGPALAGQTVTLTWGGADGNLATTADNATFTTTTNASGVFNFSALAAGQYRIDAPTPVTLAQPVGELRVRIDTDTATPLGQMVSAVGEGATAVANAGYVQQNDAPVNTLPATQNGLEDVLLQIAPITIADADAGTGLLDVTLTVTKGVLNLGQATPGVTTTGTGTATMTLSGTLADLNAALAHVTYLGALNFNGNDTLTVLTKDRGNFGDADGDGIPAEPVEDQLQDSDVLQIVLAPVNDPPQSVPDAANATEAGGSFNGTPGVNPTGNMLANDIDVDIATNADTLHLVNVRSVGTNTTAVPSPTAPVDLVGLYGTLSFNLNGSYSYTVDNANPLVQALRASGQTLTETFEYIVTDQAGAPDTSPTVPTLTFTILPANDTPVAVNDEGGAVEAGGVNNGTAGSVATGNVLTNDTDVDTVANGETKTVTGIRDVPEDDRGQVTPVAAGSPTTIPGLYGSLQISANGDYTYTPDNANPLVQGLKAGETLDETFSYTVTDAGGLSDIANLHIVITGANDVPVAVDDAATAVEAGGTLNGTPGTDPTGNVLANDTDTDTGDTKTVTEFRTGNEAGTGTTGIFGTELRGTYGWLTLNADGTYSYRLDNNQAEVQALRTTANTLVDNFSYTVSDAAATSDRATLAITIQGANDAPIATNDDGVAIEAGGVLNGTAGSPANGNVLANDTDVDSPANGEIDVVSAIRTGTEAAGGALTTIVSATGTTPIVGTYGTLQIAADGTYTYTLDDNNAAVQGLQAGQTLDEFFTYQVSDVGLLNDLAELHIVIQGRNDNPVAVDDAAIAVEAGGIANGTAGIDPAGSVLTNDTDVDTADTKAVTEFRTGAETGTGTAGILGTELRGAYGWLTLNADGTYTYRLDNNQAEVQALRQATDTLVDSFSYTVTDSQAGTDRATLAITIQGANDTPVAVNDVATAVEAGGIANGTPGINPSGNVITPNDTDVDQFGEVLSIASFTQGAAAGTPGTAFTATYGSLLLNADGSYTYTLDNNNAAVQALRTPADTLTEVFTYTLRDALGATTTATLTITIQGANDVPVATDDTATAVEAGGIANGTPGTNPAGNVLTNDVDVDSAANGEAFPVSSVRTGTEAGTGTDGTLGTALVGAYGSLTLNADGTYTYVVDNTLPAVQALRLPTDTLTDSFSYTVTDVAGTTDRATLTITIQGANDTPVAVNDVADAVEAGGIANGTPGVNPTGNVITSNDTDVDANGEVLSIAGFTEGATAGTVGTAFTSTYGSLLLNADGSYTYTVDNNNAAVQALRLPTDTLTEVFTYTLRDAVGATTTATLTVTIHGADDTPAAVDDVASATEAGGIANGTPGLDPTGNVLTNDSDVDAPANGEALAVSSVRTGTKAGTGTGGTLGTELRGSFGWLTLNADGTYSYRVDNNQAEVQALRLFTDTLTDSFSYTTADTSGVTDRATLTVTLHGANDTPVAVDDSAVSIEAGGIANGTPGTNPSGNVITANDSDVDGPAYGEVLTIASFSEGATPGTVGTAFTTSYGSLLINADGSYTFTLDNNKAEVQALRTSTDRLSETFTYTLRDAAGATTTATLTITIQGTDDTPVATDDTATAVEAGGIANGTVGTDPIGNVLTNDTDVDGGATSPVNYGETKAVSTVRTGIEAGTGTDGILATELRGAYGWLTLNADGSYSYRLDNNQAEVQALRTSANTLVDNFSYTVIDTAGQTDRATLAITIQGANDTPVAVNDVADAVEAGGIANGTPGVNPTGNVITANDTDVDTNGEALGIASYTFGATSGTLGAALTTSYGSFTLNADGSYVYTVDNNNAAVQALRTSTDTLTEVFTYTLTDALGATTTATLTVTLHGADDTPVAADDVATAVEAGGVNNGTPGIDPTGNVLTNDTDVDGGVAGPIDYGETKAVSTVRTGTEAAGTGTAGILGTELRGAYGWLTLNADGSYSYRLDNNQAEVQALRTNGQTLTDSFSYTVADTAGLNDRATLTITIQGADDTPGAVDDTARAVETGGIGNAVPGVNPTGNVLTNDADVDSGGNGETLAVSGFRQGLTLGTLGTPFAGAYGSLTLNADGSYSYTVDNANPAVEALRIETDTLTEVFTYTLVDAAGASSTATLTVTIHGRDDDPIAIDDPLIAKEAGGTLNQTPGIDPTGNLLANDTDVDANDTKTVDGIRSGTEAAGGAFTTVAGSQVVTGLYGTLTVNADGTYSYVVDNNAFLVQRMREGDTLTESFTYRMHDTQGASDTAQITVVVQGAWDAPVANDNFNLAVPALVGSQGINPTGNVLANDTDVDRTDVDTGTGVRVGPEPDPLLGGVPLPFTAIPVGSDRTNGAILQGQYGELVIGANGDYIYRVNSFSPEVLALLPGQFVLDTFTYRVTDLGGLDDIAQLTIVVRGLNNLPLGINDAATAVEAGGLDNATPGIDPSGNVLANDIEPDGDAMHVADFRTGTRDGTGTAGVVGGASLRGTYGDLVLAADGTWQYTLDNALPEVQALRVSGQTLEDVFTYTVHDIFDVGRSAELRITIDGRNDTPIAHADATFALEAGGTFNTTPGNNPTGNVLTNDTDVDSVANGETKAVDRYANSAGAQALAGAPLAGLYGTLVLNADGSYSYTVDNDNPAVQALRTGLETLTEVYNYTMRDAAGAESQTVLVIIVRGADDYPIALNDSNFAADQTPAPQAVGNVLPNDSDIDGGDALHVSGIRPGAETETGTAGTIGQPIQGRYGTLVINADGSYTYTIDQSNPEVQAQAGAGQVLTDVFTYTVSDRTGGTDQAELRIGLDIAAPFIPVDDEEPAGYQRGFERFDGGMLSRDIQPAIFVAPVVESNSLMNRLSRLSTDGTDAALVFDQGIRSSSIGEGLDGRDQAMGDRLTDVGGQYVHTAVRQSAIASQIDLARLLGRHGRVSLSADGLLSDPSLFSRTDGDLILGPAQLVSTNDNNGDVPNGNSNLGEGQTAAAFTEQLRLASQRLGPSWFE</sequence>
<dbReference type="RefSeq" id="WP_340335689.1">
    <property type="nucleotide sequence ID" value="NZ_JBBKZS010000005.1"/>
</dbReference>
<feature type="domain" description="RapA2 cadherin-like" evidence="3">
    <location>
        <begin position="3297"/>
        <end position="3390"/>
    </location>
</feature>
<dbReference type="Gene3D" id="2.60.40.10">
    <property type="entry name" value="Immunoglobulins"/>
    <property type="match status" value="16"/>
</dbReference>
<feature type="domain" description="RapA2 cadherin-like" evidence="3">
    <location>
        <begin position="2099"/>
        <end position="2195"/>
    </location>
</feature>
<feature type="region of interest" description="Disordered" evidence="1">
    <location>
        <begin position="2109"/>
        <end position="2130"/>
    </location>
</feature>
<dbReference type="SUPFAM" id="SSF49478">
    <property type="entry name" value="Cna protein B-type domain"/>
    <property type="match status" value="1"/>
</dbReference>
<feature type="domain" description="RapA2 cadherin-like" evidence="3">
    <location>
        <begin position="3963"/>
        <end position="4059"/>
    </location>
</feature>
<accession>A0ABU8X728</accession>
<feature type="region of interest" description="Disordered" evidence="1">
    <location>
        <begin position="1816"/>
        <end position="1837"/>
    </location>
</feature>
<dbReference type="EMBL" id="JBBKZS010000005">
    <property type="protein sequence ID" value="MEJ8855603.1"/>
    <property type="molecule type" value="Genomic_DNA"/>
</dbReference>
<comment type="caution">
    <text evidence="4">The sequence shown here is derived from an EMBL/GenBank/DDBJ whole genome shotgun (WGS) entry which is preliminary data.</text>
</comment>
<evidence type="ECO:0000259" key="2">
    <source>
        <dbReference type="Pfam" id="PF14252"/>
    </source>
</evidence>
<evidence type="ECO:0000259" key="3">
    <source>
        <dbReference type="Pfam" id="PF17803"/>
    </source>
</evidence>
<feature type="domain" description="RapA2 cadherin-like" evidence="3">
    <location>
        <begin position="2642"/>
        <end position="2736"/>
    </location>
</feature>
<feature type="domain" description="RapA2 cadherin-like" evidence="3">
    <location>
        <begin position="3427"/>
        <end position="3529"/>
    </location>
</feature>
<feature type="domain" description="RapA2 cadherin-like" evidence="3">
    <location>
        <begin position="3834"/>
        <end position="3926"/>
    </location>
</feature>
<keyword evidence="5" id="KW-1185">Reference proteome</keyword>
<feature type="domain" description="RapA2 cadherin-like" evidence="3">
    <location>
        <begin position="2901"/>
        <end position="2998"/>
    </location>
</feature>
<feature type="domain" description="RapA2 cadherin-like" evidence="3">
    <location>
        <begin position="2504"/>
        <end position="2606"/>
    </location>
</feature>
<evidence type="ECO:0000313" key="4">
    <source>
        <dbReference type="EMBL" id="MEJ8855603.1"/>
    </source>
</evidence>
<feature type="domain" description="RapA2 cadherin-like" evidence="3">
    <location>
        <begin position="4500"/>
        <end position="4585"/>
    </location>
</feature>
<dbReference type="InterPro" id="IPR010221">
    <property type="entry name" value="VCBS_dom"/>
</dbReference>
<gene>
    <name evidence="4" type="ORF">WKW79_13540</name>
</gene>
<feature type="domain" description="RapA2 cadherin-like" evidence="3">
    <location>
        <begin position="3163"/>
        <end position="3260"/>
    </location>
</feature>
<dbReference type="Proteomes" id="UP001367030">
    <property type="component" value="Unassembled WGS sequence"/>
</dbReference>
<evidence type="ECO:0000313" key="5">
    <source>
        <dbReference type="Proteomes" id="UP001367030"/>
    </source>
</evidence>
<dbReference type="Gene3D" id="2.60.40.740">
    <property type="match status" value="1"/>
</dbReference>
<name>A0ABU8X728_9BURK</name>
<feature type="domain" description="RapA2 cadherin-like" evidence="3">
    <location>
        <begin position="4236"/>
        <end position="4330"/>
    </location>
</feature>
<feature type="domain" description="RapA2 cadherin-like" evidence="3">
    <location>
        <begin position="3694"/>
        <end position="3797"/>
    </location>
</feature>
<dbReference type="Pfam" id="PF17803">
    <property type="entry name" value="Cadherin_4"/>
    <property type="match status" value="19"/>
</dbReference>
<feature type="domain" description="RapA2 cadherin-like" evidence="3">
    <location>
        <begin position="2237"/>
        <end position="2337"/>
    </location>
</feature>
<feature type="region of interest" description="Disordered" evidence="1">
    <location>
        <begin position="3188"/>
        <end position="3212"/>
    </location>
</feature>
<feature type="region of interest" description="Disordered" evidence="1">
    <location>
        <begin position="2398"/>
        <end position="2428"/>
    </location>
</feature>
<dbReference type="InterPro" id="IPR040853">
    <property type="entry name" value="RapA2_cadherin-like"/>
</dbReference>